<dbReference type="RefSeq" id="WP_189255192.1">
    <property type="nucleotide sequence ID" value="NZ_BMRE01000016.1"/>
</dbReference>
<keyword evidence="1" id="KW-1133">Transmembrane helix</keyword>
<comment type="caution">
    <text evidence="2">The sequence shown here is derived from an EMBL/GenBank/DDBJ whole genome shotgun (WGS) entry which is preliminary data.</text>
</comment>
<proteinExistence type="predicted"/>
<sequence>MVWSGTLIGGLAALTVNERKNSTQACYERILDATITLVALIALFNLLATVTSRALALKTK</sequence>
<reference evidence="3" key="1">
    <citation type="journal article" date="2019" name="Int. J. Syst. Evol. Microbiol.">
        <title>The Global Catalogue of Microorganisms (GCM) 10K type strain sequencing project: providing services to taxonomists for standard genome sequencing and annotation.</title>
        <authorList>
            <consortium name="The Broad Institute Genomics Platform"/>
            <consortium name="The Broad Institute Genome Sequencing Center for Infectious Disease"/>
            <person name="Wu L."/>
            <person name="Ma J."/>
        </authorList>
    </citation>
    <scope>NUCLEOTIDE SEQUENCE [LARGE SCALE GENOMIC DNA]</scope>
    <source>
        <strain evidence="3">JCM 3296</strain>
    </source>
</reference>
<accession>A0ABQ2UL70</accession>
<evidence type="ECO:0000256" key="1">
    <source>
        <dbReference type="SAM" id="Phobius"/>
    </source>
</evidence>
<organism evidence="2 3">
    <name type="scientific">Lentzea flava</name>
    <dbReference type="NCBI Taxonomy" id="103732"/>
    <lineage>
        <taxon>Bacteria</taxon>
        <taxon>Bacillati</taxon>
        <taxon>Actinomycetota</taxon>
        <taxon>Actinomycetes</taxon>
        <taxon>Pseudonocardiales</taxon>
        <taxon>Pseudonocardiaceae</taxon>
        <taxon>Lentzea</taxon>
    </lineage>
</organism>
<keyword evidence="1" id="KW-0812">Transmembrane</keyword>
<keyword evidence="3" id="KW-1185">Reference proteome</keyword>
<feature type="transmembrane region" description="Helical" evidence="1">
    <location>
        <begin position="35"/>
        <end position="56"/>
    </location>
</feature>
<evidence type="ECO:0000313" key="3">
    <source>
        <dbReference type="Proteomes" id="UP000649573"/>
    </source>
</evidence>
<name>A0ABQ2UL70_9PSEU</name>
<evidence type="ECO:0000313" key="2">
    <source>
        <dbReference type="EMBL" id="GGU43242.1"/>
    </source>
</evidence>
<keyword evidence="1" id="KW-0472">Membrane</keyword>
<dbReference type="EMBL" id="BMRE01000016">
    <property type="protein sequence ID" value="GGU43242.1"/>
    <property type="molecule type" value="Genomic_DNA"/>
</dbReference>
<gene>
    <name evidence="2" type="ORF">GCM10010178_39670</name>
</gene>
<dbReference type="Proteomes" id="UP000649573">
    <property type="component" value="Unassembled WGS sequence"/>
</dbReference>
<protein>
    <submittedName>
        <fullName evidence="2">Uncharacterized protein</fullName>
    </submittedName>
</protein>